<name>A0A484MT09_9ASTE</name>
<sequence length="168" mass="17126">MDDGVENRVDDLMKSRDEEESSGGVAGEESNNTGVIKTFISALISTVKDDEDEEEEKGQGDWENDAEGTGGGALGEETGGSGGGGGGGIVDNNLISNFSNQSEASSGDKGEDAKQSISGENEQTNADHGGSGSSVLATIVSHLPKPMSDGVTPTTEEASILIHSVVHD</sequence>
<evidence type="ECO:0000313" key="3">
    <source>
        <dbReference type="Proteomes" id="UP000595140"/>
    </source>
</evidence>
<evidence type="ECO:0000256" key="1">
    <source>
        <dbReference type="SAM" id="MobiDB-lite"/>
    </source>
</evidence>
<dbReference type="Proteomes" id="UP000595140">
    <property type="component" value="Unassembled WGS sequence"/>
</dbReference>
<feature type="compositionally biased region" description="Acidic residues" evidence="1">
    <location>
        <begin position="49"/>
        <end position="66"/>
    </location>
</feature>
<reference evidence="2 3" key="1">
    <citation type="submission" date="2018-04" db="EMBL/GenBank/DDBJ databases">
        <authorList>
            <person name="Vogel A."/>
        </authorList>
    </citation>
    <scope>NUCLEOTIDE SEQUENCE [LARGE SCALE GENOMIC DNA]</scope>
</reference>
<keyword evidence="3" id="KW-1185">Reference proteome</keyword>
<organism evidence="2 3">
    <name type="scientific">Cuscuta campestris</name>
    <dbReference type="NCBI Taxonomy" id="132261"/>
    <lineage>
        <taxon>Eukaryota</taxon>
        <taxon>Viridiplantae</taxon>
        <taxon>Streptophyta</taxon>
        <taxon>Embryophyta</taxon>
        <taxon>Tracheophyta</taxon>
        <taxon>Spermatophyta</taxon>
        <taxon>Magnoliopsida</taxon>
        <taxon>eudicotyledons</taxon>
        <taxon>Gunneridae</taxon>
        <taxon>Pentapetalae</taxon>
        <taxon>asterids</taxon>
        <taxon>lamiids</taxon>
        <taxon>Solanales</taxon>
        <taxon>Convolvulaceae</taxon>
        <taxon>Cuscuteae</taxon>
        <taxon>Cuscuta</taxon>
        <taxon>Cuscuta subgen. Grammica</taxon>
        <taxon>Cuscuta sect. Cleistogrammica</taxon>
    </lineage>
</organism>
<feature type="compositionally biased region" description="Basic and acidic residues" evidence="1">
    <location>
        <begin position="1"/>
        <end position="17"/>
    </location>
</feature>
<protein>
    <submittedName>
        <fullName evidence="2">Uncharacterized protein</fullName>
    </submittedName>
</protein>
<dbReference type="OrthoDB" id="1712073at2759"/>
<feature type="compositionally biased region" description="Polar residues" evidence="1">
    <location>
        <begin position="115"/>
        <end position="126"/>
    </location>
</feature>
<feature type="compositionally biased region" description="Gly residues" evidence="1">
    <location>
        <begin position="68"/>
        <end position="89"/>
    </location>
</feature>
<dbReference type="AlphaFoldDB" id="A0A484MT09"/>
<gene>
    <name evidence="2" type="ORF">CCAM_LOCUS32770</name>
</gene>
<proteinExistence type="predicted"/>
<accession>A0A484MT09</accession>
<evidence type="ECO:0000313" key="2">
    <source>
        <dbReference type="EMBL" id="VFQ90994.1"/>
    </source>
</evidence>
<dbReference type="EMBL" id="OOIL02004257">
    <property type="protein sequence ID" value="VFQ90994.1"/>
    <property type="molecule type" value="Genomic_DNA"/>
</dbReference>
<feature type="compositionally biased region" description="Polar residues" evidence="1">
    <location>
        <begin position="93"/>
        <end position="105"/>
    </location>
</feature>
<feature type="region of interest" description="Disordered" evidence="1">
    <location>
        <begin position="1"/>
        <end position="155"/>
    </location>
</feature>